<sequence>MSTTTPKVAIVGAGISGLTAAKRFEKEGYYPILFDREKRIGGRVVTDVQGDFYLDQGFQILLTSYPEAKNQLDYAELDLVHFDQGARIYKSGKSYLLGDPLKNRKFFFPTLSYPFGSIRDKMNVFRLKHELKSKSVEEIFTLPEKTTLEYLQDKGFSKSIIDHFFKPFFAGIFLEPDLATSSRMFEFVYKMFGDGHAALPRRGIHQIPRQLHGQLSTTELRLECTITGQEGSELHWIDAKGESHQESFDKVVYAGTCMVDPAALNLNHDKGEWNSCNNFYLEYLEGSLEENLIGLIAEPNALINNMHRVPTVDGTPSKLLSVTLLKSSEVDSNTQAEAIRSELRRICGIEAGKLIAHYLIKKALPVVGSLRYQLKPEDYSRENKQYVAGDYLLYPSLNAAMHSGNAAAEACIASMKPAIHLP</sequence>
<gene>
    <name evidence="2" type="ORF">BST99_13660</name>
</gene>
<dbReference type="EMBL" id="MQVX01000001">
    <property type="protein sequence ID" value="PQJ16620.1"/>
    <property type="molecule type" value="Genomic_DNA"/>
</dbReference>
<dbReference type="OrthoDB" id="9767561at2"/>
<comment type="caution">
    <text evidence="2">The sequence shown here is derived from an EMBL/GenBank/DDBJ whole genome shotgun (WGS) entry which is preliminary data.</text>
</comment>
<dbReference type="Proteomes" id="UP000239366">
    <property type="component" value="Unassembled WGS sequence"/>
</dbReference>
<dbReference type="AlphaFoldDB" id="A0A2S7T9L0"/>
<evidence type="ECO:0000313" key="3">
    <source>
        <dbReference type="Proteomes" id="UP000239366"/>
    </source>
</evidence>
<proteinExistence type="predicted"/>
<dbReference type="InterPro" id="IPR036188">
    <property type="entry name" value="FAD/NAD-bd_sf"/>
</dbReference>
<dbReference type="InterPro" id="IPR002937">
    <property type="entry name" value="Amino_oxidase"/>
</dbReference>
<evidence type="ECO:0000313" key="2">
    <source>
        <dbReference type="EMBL" id="PQJ16620.1"/>
    </source>
</evidence>
<dbReference type="RefSeq" id="WP_105002289.1">
    <property type="nucleotide sequence ID" value="NZ_MQVX01000001.1"/>
</dbReference>
<evidence type="ECO:0000259" key="1">
    <source>
        <dbReference type="Pfam" id="PF01593"/>
    </source>
</evidence>
<keyword evidence="3" id="KW-1185">Reference proteome</keyword>
<accession>A0A2S7T9L0</accession>
<dbReference type="GO" id="GO:0016491">
    <property type="term" value="F:oxidoreductase activity"/>
    <property type="evidence" value="ECO:0007669"/>
    <property type="project" value="InterPro"/>
</dbReference>
<protein>
    <recommendedName>
        <fullName evidence="1">Amine oxidase domain-containing protein</fullName>
    </recommendedName>
</protein>
<dbReference type="Gene3D" id="3.50.50.60">
    <property type="entry name" value="FAD/NAD(P)-binding domain"/>
    <property type="match status" value="1"/>
</dbReference>
<dbReference type="Pfam" id="PF01593">
    <property type="entry name" value="Amino_oxidase"/>
    <property type="match status" value="1"/>
</dbReference>
<dbReference type="SUPFAM" id="SSF51905">
    <property type="entry name" value="FAD/NAD(P)-binding domain"/>
    <property type="match status" value="1"/>
</dbReference>
<reference evidence="3" key="1">
    <citation type="submission" date="2016-11" db="EMBL/GenBank/DDBJ databases">
        <title>Trade-off between light-utilization and light-protection in marine flavobacteria.</title>
        <authorList>
            <person name="Kumagai Y."/>
            <person name="Yoshizawa S."/>
            <person name="Kogure K."/>
        </authorList>
    </citation>
    <scope>NUCLEOTIDE SEQUENCE [LARGE SCALE GENOMIC DNA]</scope>
    <source>
        <strain evidence="3">SG-18</strain>
    </source>
</reference>
<organism evidence="2 3">
    <name type="scientific">Aureicoccus marinus</name>
    <dbReference type="NCBI Taxonomy" id="754435"/>
    <lineage>
        <taxon>Bacteria</taxon>
        <taxon>Pseudomonadati</taxon>
        <taxon>Bacteroidota</taxon>
        <taxon>Flavobacteriia</taxon>
        <taxon>Flavobacteriales</taxon>
        <taxon>Flavobacteriaceae</taxon>
        <taxon>Aureicoccus</taxon>
    </lineage>
</organism>
<name>A0A2S7T9L0_9FLAO</name>
<dbReference type="PANTHER" id="PTHR42841">
    <property type="entry name" value="AMINE OXIDASE"/>
    <property type="match status" value="1"/>
</dbReference>
<feature type="domain" description="Amine oxidase" evidence="1">
    <location>
        <begin position="15"/>
        <end position="412"/>
    </location>
</feature>